<feature type="non-terminal residue" evidence="1">
    <location>
        <position position="1"/>
    </location>
</feature>
<proteinExistence type="predicted"/>
<comment type="caution">
    <text evidence="1">The sequence shown here is derived from an EMBL/GenBank/DDBJ whole genome shotgun (WGS) entry which is preliminary data.</text>
</comment>
<accession>A0A9D3YQE3</accession>
<organism evidence="1 2">
    <name type="scientific">Dreissena polymorpha</name>
    <name type="common">Zebra mussel</name>
    <name type="synonym">Mytilus polymorpha</name>
    <dbReference type="NCBI Taxonomy" id="45954"/>
    <lineage>
        <taxon>Eukaryota</taxon>
        <taxon>Metazoa</taxon>
        <taxon>Spiralia</taxon>
        <taxon>Lophotrochozoa</taxon>
        <taxon>Mollusca</taxon>
        <taxon>Bivalvia</taxon>
        <taxon>Autobranchia</taxon>
        <taxon>Heteroconchia</taxon>
        <taxon>Euheterodonta</taxon>
        <taxon>Imparidentia</taxon>
        <taxon>Neoheterodontei</taxon>
        <taxon>Myida</taxon>
        <taxon>Dreissenoidea</taxon>
        <taxon>Dreissenidae</taxon>
        <taxon>Dreissena</taxon>
    </lineage>
</organism>
<reference evidence="1" key="2">
    <citation type="submission" date="2020-11" db="EMBL/GenBank/DDBJ databases">
        <authorList>
            <person name="McCartney M.A."/>
            <person name="Auch B."/>
            <person name="Kono T."/>
            <person name="Mallez S."/>
            <person name="Becker A."/>
            <person name="Gohl D.M."/>
            <person name="Silverstein K.A.T."/>
            <person name="Koren S."/>
            <person name="Bechman K.B."/>
            <person name="Herman A."/>
            <person name="Abrahante J.E."/>
            <person name="Garbe J."/>
        </authorList>
    </citation>
    <scope>NUCLEOTIDE SEQUENCE</scope>
    <source>
        <strain evidence="1">Duluth1</strain>
        <tissue evidence="1">Whole animal</tissue>
    </source>
</reference>
<name>A0A9D3YQE3_DREPO</name>
<reference evidence="1" key="1">
    <citation type="journal article" date="2019" name="bioRxiv">
        <title>The Genome of the Zebra Mussel, Dreissena polymorpha: A Resource for Invasive Species Research.</title>
        <authorList>
            <person name="McCartney M.A."/>
            <person name="Auch B."/>
            <person name="Kono T."/>
            <person name="Mallez S."/>
            <person name="Zhang Y."/>
            <person name="Obille A."/>
            <person name="Becker A."/>
            <person name="Abrahante J.E."/>
            <person name="Garbe J."/>
            <person name="Badalamenti J.P."/>
            <person name="Herman A."/>
            <person name="Mangelson H."/>
            <person name="Liachko I."/>
            <person name="Sullivan S."/>
            <person name="Sone E.D."/>
            <person name="Koren S."/>
            <person name="Silverstein K.A.T."/>
            <person name="Beckman K.B."/>
            <person name="Gohl D.M."/>
        </authorList>
    </citation>
    <scope>NUCLEOTIDE SEQUENCE</scope>
    <source>
        <strain evidence="1">Duluth1</strain>
        <tissue evidence="1">Whole animal</tissue>
    </source>
</reference>
<gene>
    <name evidence="1" type="ORF">DPMN_078364</name>
</gene>
<dbReference type="Proteomes" id="UP000828390">
    <property type="component" value="Unassembled WGS sequence"/>
</dbReference>
<protein>
    <submittedName>
        <fullName evidence="1">Uncharacterized protein</fullName>
    </submittedName>
</protein>
<keyword evidence="2" id="KW-1185">Reference proteome</keyword>
<dbReference type="AlphaFoldDB" id="A0A9D3YQE3"/>
<evidence type="ECO:0000313" key="2">
    <source>
        <dbReference type="Proteomes" id="UP000828390"/>
    </source>
</evidence>
<dbReference type="EMBL" id="JAIWYP010000015">
    <property type="protein sequence ID" value="KAH3703330.1"/>
    <property type="molecule type" value="Genomic_DNA"/>
</dbReference>
<sequence length="71" mass="8161">MPTYPTAPTTHADRTRPVHDRFVGLSRVDLIGIRDLCKLFTCRNNATPDTLQFEHFFRPKNYNAVEEARAA</sequence>
<evidence type="ECO:0000313" key="1">
    <source>
        <dbReference type="EMBL" id="KAH3703330.1"/>
    </source>
</evidence>